<reference evidence="2 3" key="1">
    <citation type="submission" date="2024-09" db="EMBL/GenBank/DDBJ databases">
        <title>Chromosome-scale assembly of Riccia fluitans.</title>
        <authorList>
            <person name="Paukszto L."/>
            <person name="Sawicki J."/>
            <person name="Karawczyk K."/>
            <person name="Piernik-Szablinska J."/>
            <person name="Szczecinska M."/>
            <person name="Mazdziarz M."/>
        </authorList>
    </citation>
    <scope>NUCLEOTIDE SEQUENCE [LARGE SCALE GENOMIC DNA]</scope>
    <source>
        <strain evidence="2">Rf_01</strain>
        <tissue evidence="2">Aerial parts of the thallus</tissue>
    </source>
</reference>
<feature type="region of interest" description="Disordered" evidence="1">
    <location>
        <begin position="76"/>
        <end position="99"/>
    </location>
</feature>
<organism evidence="2 3">
    <name type="scientific">Riccia fluitans</name>
    <dbReference type="NCBI Taxonomy" id="41844"/>
    <lineage>
        <taxon>Eukaryota</taxon>
        <taxon>Viridiplantae</taxon>
        <taxon>Streptophyta</taxon>
        <taxon>Embryophyta</taxon>
        <taxon>Marchantiophyta</taxon>
        <taxon>Marchantiopsida</taxon>
        <taxon>Marchantiidae</taxon>
        <taxon>Marchantiales</taxon>
        <taxon>Ricciaceae</taxon>
        <taxon>Riccia</taxon>
    </lineage>
</organism>
<dbReference type="EMBL" id="JBHFFA010000003">
    <property type="protein sequence ID" value="KAL2635799.1"/>
    <property type="molecule type" value="Genomic_DNA"/>
</dbReference>
<gene>
    <name evidence="2" type="ORF">R1flu_007278</name>
</gene>
<sequence length="99" mass="11162">MEGSKEIYGCIEGQATGELQLLNTPFKNRPEALVLLLNCVADKNYDESLCIEFLKVLWSCVEGKHVKNFALIEDEEKHGKHRKGKRPSMKSRGIGLENS</sequence>
<dbReference type="AlphaFoldDB" id="A0ABD1Z134"/>
<keyword evidence="3" id="KW-1185">Reference proteome</keyword>
<proteinExistence type="predicted"/>
<protein>
    <submittedName>
        <fullName evidence="2">Uncharacterized protein</fullName>
    </submittedName>
</protein>
<evidence type="ECO:0000313" key="2">
    <source>
        <dbReference type="EMBL" id="KAL2635799.1"/>
    </source>
</evidence>
<evidence type="ECO:0000256" key="1">
    <source>
        <dbReference type="SAM" id="MobiDB-lite"/>
    </source>
</evidence>
<dbReference type="Proteomes" id="UP001605036">
    <property type="component" value="Unassembled WGS sequence"/>
</dbReference>
<name>A0ABD1Z134_9MARC</name>
<accession>A0ABD1Z134</accession>
<evidence type="ECO:0000313" key="3">
    <source>
        <dbReference type="Proteomes" id="UP001605036"/>
    </source>
</evidence>
<feature type="compositionally biased region" description="Basic residues" evidence="1">
    <location>
        <begin position="79"/>
        <end position="89"/>
    </location>
</feature>
<dbReference type="SUPFAM" id="SSF47072">
    <property type="entry name" value="Cysteine alpha-hairpin motif"/>
    <property type="match status" value="1"/>
</dbReference>
<dbReference type="InterPro" id="IPR009069">
    <property type="entry name" value="Cys_alpha_HP_mot_SF"/>
</dbReference>
<comment type="caution">
    <text evidence="2">The sequence shown here is derived from an EMBL/GenBank/DDBJ whole genome shotgun (WGS) entry which is preliminary data.</text>
</comment>